<protein>
    <submittedName>
        <fullName evidence="1">Uncharacterized protein</fullName>
    </submittedName>
</protein>
<sequence>MTIEIPWQEGARLIDDCAYLFATEVQELEELTLGLTIVEAKLQAPIASADAKDPLAFLRIGARPIQEDKSCRLFQVVFDRNHLISYTVLNESYGKYPEPPETFTGKLFRVFSKSHLLDFTERTSYASAGHPAPLMHFEIACLNHVIDVICTAPPTILLGKQA</sequence>
<gene>
    <name evidence="1" type="ORF">HDF16_006049</name>
</gene>
<evidence type="ECO:0000313" key="1">
    <source>
        <dbReference type="EMBL" id="MBB5061313.1"/>
    </source>
</evidence>
<name>A0A7W7ZK04_9BACT</name>
<accession>A0A7W7ZK04</accession>
<keyword evidence="2" id="KW-1185">Reference proteome</keyword>
<evidence type="ECO:0000313" key="2">
    <source>
        <dbReference type="Proteomes" id="UP000540989"/>
    </source>
</evidence>
<dbReference type="Proteomes" id="UP000540989">
    <property type="component" value="Unassembled WGS sequence"/>
</dbReference>
<dbReference type="EMBL" id="JACHIP010000036">
    <property type="protein sequence ID" value="MBB5061313.1"/>
    <property type="molecule type" value="Genomic_DNA"/>
</dbReference>
<reference evidence="1 2" key="1">
    <citation type="submission" date="2020-08" db="EMBL/GenBank/DDBJ databases">
        <title>Genomic Encyclopedia of Type Strains, Phase IV (KMG-V): Genome sequencing to study the core and pangenomes of soil and plant-associated prokaryotes.</title>
        <authorList>
            <person name="Whitman W."/>
        </authorList>
    </citation>
    <scope>NUCLEOTIDE SEQUENCE [LARGE SCALE GENOMIC DNA]</scope>
    <source>
        <strain evidence="1 2">M8UP14</strain>
    </source>
</reference>
<dbReference type="AlphaFoldDB" id="A0A7W7ZK04"/>
<organism evidence="1 2">
    <name type="scientific">Granulicella aggregans</name>
    <dbReference type="NCBI Taxonomy" id="474949"/>
    <lineage>
        <taxon>Bacteria</taxon>
        <taxon>Pseudomonadati</taxon>
        <taxon>Acidobacteriota</taxon>
        <taxon>Terriglobia</taxon>
        <taxon>Terriglobales</taxon>
        <taxon>Acidobacteriaceae</taxon>
        <taxon>Granulicella</taxon>
    </lineage>
</organism>
<comment type="caution">
    <text evidence="1">The sequence shown here is derived from an EMBL/GenBank/DDBJ whole genome shotgun (WGS) entry which is preliminary data.</text>
</comment>
<dbReference type="RefSeq" id="WP_184224141.1">
    <property type="nucleotide sequence ID" value="NZ_JACHIP010000036.1"/>
</dbReference>
<proteinExistence type="predicted"/>